<feature type="chain" id="PRO_5042224152" evidence="5">
    <location>
        <begin position="42"/>
        <end position="1774"/>
    </location>
</feature>
<feature type="domain" description="DUF11" evidence="6">
    <location>
        <begin position="222"/>
        <end position="327"/>
    </location>
</feature>
<dbReference type="RefSeq" id="WP_307264831.1">
    <property type="nucleotide sequence ID" value="NZ_JAUSVL010000001.1"/>
</dbReference>
<feature type="domain" description="DUF11" evidence="6">
    <location>
        <begin position="83"/>
        <end position="178"/>
    </location>
</feature>
<comment type="subcellular location">
    <subcellularLocation>
        <location evidence="1">Secreted</location>
    </subcellularLocation>
</comment>
<dbReference type="InterPro" id="IPR001434">
    <property type="entry name" value="OmcB-like_DUF11"/>
</dbReference>
<reference evidence="8" key="1">
    <citation type="submission" date="2023-07" db="EMBL/GenBank/DDBJ databases">
        <title>Genomic Encyclopedia of Type Strains, Phase IV (KMG-IV): sequencing the most valuable type-strain genomes for metagenomic binning, comparative biology and taxonomic classification.</title>
        <authorList>
            <person name="Goeker M."/>
        </authorList>
    </citation>
    <scope>NUCLEOTIDE SEQUENCE</scope>
    <source>
        <strain evidence="8">DSM 24202</strain>
    </source>
</reference>
<dbReference type="EMBL" id="JAUSVL010000001">
    <property type="protein sequence ID" value="MDQ0291686.1"/>
    <property type="molecule type" value="Genomic_DNA"/>
</dbReference>
<feature type="region of interest" description="Disordered" evidence="4">
    <location>
        <begin position="725"/>
        <end position="748"/>
    </location>
</feature>
<proteinExistence type="predicted"/>
<dbReference type="NCBIfam" id="TIGR01451">
    <property type="entry name" value="B_ant_repeat"/>
    <property type="match status" value="3"/>
</dbReference>
<dbReference type="PANTHER" id="PTHR34819:SF5">
    <property type="entry name" value="CONSERVED REPEAT DOMAIN PROTEIN"/>
    <property type="match status" value="1"/>
</dbReference>
<dbReference type="SUPFAM" id="SSF117074">
    <property type="entry name" value="Hypothetical protein PA1324"/>
    <property type="match status" value="1"/>
</dbReference>
<evidence type="ECO:0000259" key="7">
    <source>
        <dbReference type="Pfam" id="PF17210"/>
    </source>
</evidence>
<name>A0AAE4AQK9_9BACT</name>
<feature type="compositionally biased region" description="Low complexity" evidence="4">
    <location>
        <begin position="725"/>
        <end position="741"/>
    </location>
</feature>
<dbReference type="PANTHER" id="PTHR34819">
    <property type="entry name" value="LARGE CYSTEINE-RICH PERIPLASMIC PROTEIN OMCB"/>
    <property type="match status" value="1"/>
</dbReference>
<feature type="signal peptide" evidence="5">
    <location>
        <begin position="1"/>
        <end position="41"/>
    </location>
</feature>
<dbReference type="GO" id="GO:0005576">
    <property type="term" value="C:extracellular region"/>
    <property type="evidence" value="ECO:0007669"/>
    <property type="project" value="UniProtKB-SubCell"/>
</dbReference>
<keyword evidence="9" id="KW-1185">Reference proteome</keyword>
<dbReference type="Pfam" id="PF17210">
    <property type="entry name" value="SdrD_B"/>
    <property type="match status" value="1"/>
</dbReference>
<feature type="domain" description="DUF11" evidence="6">
    <location>
        <begin position="471"/>
        <end position="584"/>
    </location>
</feature>
<evidence type="ECO:0000313" key="8">
    <source>
        <dbReference type="EMBL" id="MDQ0291686.1"/>
    </source>
</evidence>
<accession>A0AAE4AQK9</accession>
<dbReference type="InterPro" id="IPR051172">
    <property type="entry name" value="Chlamydia_OmcB"/>
</dbReference>
<evidence type="ECO:0000256" key="3">
    <source>
        <dbReference type="ARBA" id="ARBA00022729"/>
    </source>
</evidence>
<evidence type="ECO:0000313" key="9">
    <source>
        <dbReference type="Proteomes" id="UP001238163"/>
    </source>
</evidence>
<dbReference type="InterPro" id="IPR013783">
    <property type="entry name" value="Ig-like_fold"/>
</dbReference>
<keyword evidence="3 5" id="KW-0732">Signal</keyword>
<evidence type="ECO:0000259" key="6">
    <source>
        <dbReference type="Pfam" id="PF01345"/>
    </source>
</evidence>
<protein>
    <submittedName>
        <fullName evidence="8">Repeat protein (TIGR01451 family)</fullName>
    </submittedName>
</protein>
<evidence type="ECO:0000256" key="2">
    <source>
        <dbReference type="ARBA" id="ARBA00022525"/>
    </source>
</evidence>
<dbReference type="Gene3D" id="2.60.40.10">
    <property type="entry name" value="Immunoglobulins"/>
    <property type="match status" value="3"/>
</dbReference>
<comment type="caution">
    <text evidence="8">The sequence shown here is derived from an EMBL/GenBank/DDBJ whole genome shotgun (WGS) entry which is preliminary data.</text>
</comment>
<dbReference type="Proteomes" id="UP001238163">
    <property type="component" value="Unassembled WGS sequence"/>
</dbReference>
<evidence type="ECO:0000256" key="4">
    <source>
        <dbReference type="SAM" id="MobiDB-lite"/>
    </source>
</evidence>
<dbReference type="Gene3D" id="2.60.40.740">
    <property type="match status" value="1"/>
</dbReference>
<evidence type="ECO:0000256" key="1">
    <source>
        <dbReference type="ARBA" id="ARBA00004613"/>
    </source>
</evidence>
<feature type="domain" description="SD-repeat containing protein B" evidence="7">
    <location>
        <begin position="621"/>
        <end position="681"/>
    </location>
</feature>
<dbReference type="InterPro" id="IPR047589">
    <property type="entry name" value="DUF11_rpt"/>
</dbReference>
<dbReference type="InterPro" id="IPR033764">
    <property type="entry name" value="Sdr_B"/>
</dbReference>
<evidence type="ECO:0000256" key="5">
    <source>
        <dbReference type="SAM" id="SignalP"/>
    </source>
</evidence>
<gene>
    <name evidence="8" type="ORF">J3R75_003793</name>
</gene>
<sequence>MFSTPSITSSTPRRGPRRSQASAWRRLCLAVCLLARLTAFAASAPAGHEIVNTVNVTYSNLAGTLLGQASASVSTTVTGAPALRIVRLVASEPVTMGGPLIYTIEYQNVGSAPAIAVTLTDELSDYVTFVSASDNGVFSTTTRNGNSGGGSITWTLGDLAPGESGIRSVTTRVRTPADYPPGDPTAIFSGAIIPNTATLRCSSLVQALTATVATTVSGSAQLGISIEADTSTGTPGSAIVYTVTVSNTGTAPAANAVVTAPIPDFSSYLAGSASSNATFDGSALSWPLGDLAAGATSTLTFTVTISPNAVHQQTITASAQVHDDNTPALPSNTVVATVIGENSGLSGKVYDSVSGLPITNVAVWLLKDSASLPAPGTLPADSDKAVLPDTATIKDNPLLLSPDSKGRYDWPLVSNGSYRIWVDTAGTGLSYASKNPKPNGQVHTGSRAEVFTMTNDIVVIDLPLDPPAGQLTMTKEVNTASASIGDIVEYRLTVNASGGPSRDVIVTDTLPKGMEYLAKSSRISRKNTADGDKAAAREKADDPAIGTGRALRWPIGDMAEGDSVELRFKVVIGPTVKIGKATNRTFAQGSGSAGMTTSVTATCDIQINAGVFTSQSTIIGKVFHDQNQNGQQDEDEAGIPDVTIYMETGRWAVTDPAGKFSFGHVAPGTHVLRAVLKPLGPDAAVRNPKNAFMGSNSSQIVDITMPGMLYQADFAVSGIAEKTAADKATPTATPAENTSPRAPSPAPAPLSLEEQIENMSSGLAILSPAADSVIAASHTNVLVKAPQGVTVVLSVNGQVIPEKRIGRRITNPKNRVMLLEYIGVDLQRGADNVISVDMLDGFGNVRGNQRLSVRCPGKTAKLAITPEKDGVSADGATLLPIRITVLDSKGMTIPAQGSITIDASAGDIIDKDAAPAEAGMQLPLKDGQATFTLRAPRVSGDVTITAQFDAVEDKKEIFFAPQLSDMIFVGVGELTLGQGSSSKNFFGPRNNSNDWLDDGLYAGGRTAFFAKGKIGDKTLLTAAYDTHKPKQDDFFDENINDADAEDNYPVLGDESRQGNDAQSRDKLYLRLDRGRSSVLYGDFETDFSDTTLARYNRTFTGLKANVDSERLKVATFVAHSDQIQVVDTIPGRGLSGLYRLTHGDVVDGSERIVIETRERHRPSVIVKTESKARSTDYEMDYDDGTILFKSPIPSHDSDLNPIYIVVTYETAAAAKENYTYGSRATFAATKAITLGLTAVVEENDTHNESLYGADMSVKLPANSVFKSEIAWSDSLFDTNNQQIARKDSAWLAEIESRPIDGLFLRPYIKNTGDDFSNDSATNTQGGRREVGIDARYDLDDQTAFKAQVLDERDNINDHFYQKSAVGVEKKIRQTQLGMDLSYENSSDGPIAIQQNRPFQSVDRSSFDISDETVQDSLALTVSAETQLWKNLSLMGSHRQELRYDDNNISQVGLRYRFLKTTSLYVKQEWADYADRSESRLVFGAEADVTKNTTAYNEYRVADGKDGAGIQQCIGLRNTWRLSDELSGNISAENASTTSGKERSNQPDAFAVAGSLAYNPNDAIKITSRAEYRDATDETSILGELGAATKLHHDLTWLNRVRYFRDDFKDEGCRVTSRYLTGFAYRPAKHNRFNAISKFEYKHETDDTNAFTTDQDSYIASIELIYQLTQSVQVATKYAGKLIADTQNSYTDLVAARISWDITSRWDAGVGYRVLNSHDVNAISHGGFAEIGYRVVKNLWCGAGYSFDAFDSDLTGESYHGKGIYLKLKLKIDEK</sequence>
<organism evidence="8 9">
    <name type="scientific">Oligosphaera ethanolica</name>
    <dbReference type="NCBI Taxonomy" id="760260"/>
    <lineage>
        <taxon>Bacteria</taxon>
        <taxon>Pseudomonadati</taxon>
        <taxon>Lentisphaerota</taxon>
        <taxon>Oligosphaeria</taxon>
        <taxon>Oligosphaerales</taxon>
        <taxon>Oligosphaeraceae</taxon>
        <taxon>Oligosphaera</taxon>
    </lineage>
</organism>
<keyword evidence="2" id="KW-0964">Secreted</keyword>
<dbReference type="Pfam" id="PF01345">
    <property type="entry name" value="DUF11"/>
    <property type="match status" value="3"/>
</dbReference>